<evidence type="ECO:0000256" key="3">
    <source>
        <dbReference type="ARBA" id="ARBA00022723"/>
    </source>
</evidence>
<evidence type="ECO:0000256" key="1">
    <source>
        <dbReference type="ARBA" id="ARBA00004642"/>
    </source>
</evidence>
<feature type="region of interest" description="Disordered" evidence="14">
    <location>
        <begin position="150"/>
        <end position="174"/>
    </location>
</feature>
<evidence type="ECO:0000256" key="9">
    <source>
        <dbReference type="ARBA" id="ARBA00023163"/>
    </source>
</evidence>
<feature type="domain" description="THAP-type" evidence="15">
    <location>
        <begin position="4"/>
        <end position="86"/>
    </location>
</feature>
<keyword evidence="7" id="KW-0175">Coiled coil</keyword>
<dbReference type="SMART" id="SM00980">
    <property type="entry name" value="THAP"/>
    <property type="match status" value="1"/>
</dbReference>
<feature type="binding site" evidence="13">
    <location>
        <position position="274"/>
    </location>
    <ligand>
        <name>Zn(2+)</name>
        <dbReference type="ChEBI" id="CHEBI:29105"/>
    </ligand>
</feature>
<dbReference type="AlphaFoldDB" id="A0A9N9T0A8"/>
<dbReference type="SMART" id="SM00692">
    <property type="entry name" value="DM3"/>
    <property type="match status" value="1"/>
</dbReference>
<dbReference type="GO" id="GO:0008270">
    <property type="term" value="F:zinc ion binding"/>
    <property type="evidence" value="ECO:0007669"/>
    <property type="project" value="UniProtKB-UniRule"/>
</dbReference>
<dbReference type="Proteomes" id="UP001153709">
    <property type="component" value="Chromosome 3"/>
</dbReference>
<protein>
    <recommendedName>
        <fullName evidence="19">THAP-type domain-containing protein</fullName>
    </recommendedName>
</protein>
<dbReference type="OrthoDB" id="6619240at2759"/>
<evidence type="ECO:0000313" key="18">
    <source>
        <dbReference type="Proteomes" id="UP001153709"/>
    </source>
</evidence>
<dbReference type="InterPro" id="IPR006612">
    <property type="entry name" value="THAP_Znf"/>
</dbReference>
<dbReference type="GO" id="GO:0043565">
    <property type="term" value="F:sequence-specific DNA binding"/>
    <property type="evidence" value="ECO:0007669"/>
    <property type="project" value="InterPro"/>
</dbReference>
<keyword evidence="5 13" id="KW-0862">Zinc</keyword>
<evidence type="ECO:0000256" key="8">
    <source>
        <dbReference type="ARBA" id="ARBA00023125"/>
    </source>
</evidence>
<dbReference type="EMBL" id="OU898278">
    <property type="protein sequence ID" value="CAG9831860.1"/>
    <property type="molecule type" value="Genomic_DNA"/>
</dbReference>
<feature type="binding site" evidence="13">
    <location>
        <position position="229"/>
    </location>
    <ligand>
        <name>Zn(2+)</name>
        <dbReference type="ChEBI" id="CHEBI:29105"/>
    </ligand>
</feature>
<organism evidence="17 18">
    <name type="scientific">Diabrotica balteata</name>
    <name type="common">Banded cucumber beetle</name>
    <dbReference type="NCBI Taxonomy" id="107213"/>
    <lineage>
        <taxon>Eukaryota</taxon>
        <taxon>Metazoa</taxon>
        <taxon>Ecdysozoa</taxon>
        <taxon>Arthropoda</taxon>
        <taxon>Hexapoda</taxon>
        <taxon>Insecta</taxon>
        <taxon>Pterygota</taxon>
        <taxon>Neoptera</taxon>
        <taxon>Endopterygota</taxon>
        <taxon>Coleoptera</taxon>
        <taxon>Polyphaga</taxon>
        <taxon>Cucujiformia</taxon>
        <taxon>Chrysomeloidea</taxon>
        <taxon>Chrysomelidae</taxon>
        <taxon>Galerucinae</taxon>
        <taxon>Diabroticina</taxon>
        <taxon>Diabroticites</taxon>
        <taxon>Diabrotica</taxon>
    </lineage>
</organism>
<dbReference type="Pfam" id="PF05485">
    <property type="entry name" value="THAP"/>
    <property type="match status" value="1"/>
</dbReference>
<dbReference type="Gene3D" id="3.40.1800.20">
    <property type="match status" value="1"/>
</dbReference>
<gene>
    <name evidence="17" type="ORF">DIABBA_LOCUS5412</name>
</gene>
<evidence type="ECO:0000256" key="5">
    <source>
        <dbReference type="ARBA" id="ARBA00022833"/>
    </source>
</evidence>
<dbReference type="InterPro" id="IPR012934">
    <property type="entry name" value="Znf_AD"/>
</dbReference>
<keyword evidence="10" id="KW-0539">Nucleus</keyword>
<keyword evidence="4 12" id="KW-0863">Zinc-finger</keyword>
<dbReference type="PANTHER" id="PTHR46600">
    <property type="entry name" value="THAP DOMAIN-CONTAINING"/>
    <property type="match status" value="1"/>
</dbReference>
<keyword evidence="9" id="KW-0804">Transcription</keyword>
<dbReference type="Gene3D" id="6.20.210.20">
    <property type="entry name" value="THAP domain"/>
    <property type="match status" value="1"/>
</dbReference>
<reference evidence="17" key="1">
    <citation type="submission" date="2022-01" db="EMBL/GenBank/DDBJ databases">
        <authorList>
            <person name="King R."/>
        </authorList>
    </citation>
    <scope>NUCLEOTIDE SEQUENCE</scope>
</reference>
<evidence type="ECO:0000256" key="6">
    <source>
        <dbReference type="ARBA" id="ARBA00023015"/>
    </source>
</evidence>
<evidence type="ECO:0000259" key="15">
    <source>
        <dbReference type="PROSITE" id="PS50950"/>
    </source>
</evidence>
<evidence type="ECO:0000256" key="7">
    <source>
        <dbReference type="ARBA" id="ARBA00023054"/>
    </source>
</evidence>
<name>A0A9N9T0A8_DIABA</name>
<dbReference type="Pfam" id="PF07776">
    <property type="entry name" value="zf-AD"/>
    <property type="match status" value="1"/>
</dbReference>
<dbReference type="InterPro" id="IPR038441">
    <property type="entry name" value="THAP_Znf_sf"/>
</dbReference>
<dbReference type="InterPro" id="IPR026516">
    <property type="entry name" value="THAP1/10"/>
</dbReference>
<keyword evidence="11" id="KW-0131">Cell cycle</keyword>
<sequence length="532" mass="61115">MTSISKNCCSVPQCSSYYNSQRTISLHKFPLDENMRKVWQCNLRIGKPITKHMNVCSLHFTDNDYFPITPETKLRRLKKNAIPSAKLPQRSHEVTSRKRKTPRERINTELNNPIIFPVGKKTKTQWIKNMKMSDRIPTPNDTTLHIVQEHQTKYSKRRLKEDLSSTSQQENSQKKPLMIHLPEILKGKQKDTSSFLVESENTTDMSEDEMFEDERNPINGVIEQLKGKCRTCLIRNGTTDLFTSKHDGILLCDLLSNFSLTEVLQSDGLPKTVCSHCSNFIINAYTFKKQVEKSLITLKSAIYQLGSLKIEGSQSPMSNPKGLTKSKRVSKECKENHKRKNSSKILNDTIERIDNDKCGSENNSAITTTKSTFVKEYEYTIKSENSDTKPEKLIIRTYDENDNGSNVETQSDVDELIKIEVYNDTDESTESENELQSKMTEETIIGTYQDKNCRNYIRNYMKCSRLKKVSKNAINNTIDKKHILKYSNKDTLEIVDESSQATFEVDFEETNTHCESPNFKGVLSINNTNLKT</sequence>
<proteinExistence type="inferred from homology"/>
<evidence type="ECO:0000259" key="16">
    <source>
        <dbReference type="PROSITE" id="PS51915"/>
    </source>
</evidence>
<evidence type="ECO:0000256" key="12">
    <source>
        <dbReference type="PROSITE-ProRule" id="PRU00309"/>
    </source>
</evidence>
<dbReference type="SMART" id="SM00868">
    <property type="entry name" value="zf-AD"/>
    <property type="match status" value="1"/>
</dbReference>
<evidence type="ECO:0000313" key="17">
    <source>
        <dbReference type="EMBL" id="CAG9831860.1"/>
    </source>
</evidence>
<dbReference type="PROSITE" id="PS50950">
    <property type="entry name" value="ZF_THAP"/>
    <property type="match status" value="1"/>
</dbReference>
<dbReference type="PROSITE" id="PS51915">
    <property type="entry name" value="ZAD"/>
    <property type="match status" value="1"/>
</dbReference>
<feature type="binding site" evidence="13">
    <location>
        <position position="232"/>
    </location>
    <ligand>
        <name>Zn(2+)</name>
        <dbReference type="ChEBI" id="CHEBI:29105"/>
    </ligand>
</feature>
<comment type="subcellular location">
    <subcellularLocation>
        <location evidence="1">Nucleus</location>
        <location evidence="1">Nucleoplasm</location>
    </subcellularLocation>
</comment>
<keyword evidence="3 13" id="KW-0479">Metal-binding</keyword>
<evidence type="ECO:0008006" key="19">
    <source>
        <dbReference type="Google" id="ProtNLM"/>
    </source>
</evidence>
<evidence type="ECO:0000256" key="2">
    <source>
        <dbReference type="ARBA" id="ARBA00006177"/>
    </source>
</evidence>
<evidence type="ECO:0000256" key="14">
    <source>
        <dbReference type="SAM" id="MobiDB-lite"/>
    </source>
</evidence>
<dbReference type="GO" id="GO:0005654">
    <property type="term" value="C:nucleoplasm"/>
    <property type="evidence" value="ECO:0007669"/>
    <property type="project" value="UniProtKB-SubCell"/>
</dbReference>
<evidence type="ECO:0000256" key="13">
    <source>
        <dbReference type="PROSITE-ProRule" id="PRU01263"/>
    </source>
</evidence>
<keyword evidence="18" id="KW-1185">Reference proteome</keyword>
<comment type="similarity">
    <text evidence="2">Belongs to the THAP1 family.</text>
</comment>
<feature type="domain" description="ZAD" evidence="16">
    <location>
        <begin position="227"/>
        <end position="301"/>
    </location>
</feature>
<keyword evidence="6" id="KW-0805">Transcription regulation</keyword>
<dbReference type="PANTHER" id="PTHR46600:SF1">
    <property type="entry name" value="THAP DOMAIN-CONTAINING PROTEIN 1"/>
    <property type="match status" value="1"/>
</dbReference>
<evidence type="ECO:0000256" key="4">
    <source>
        <dbReference type="ARBA" id="ARBA00022771"/>
    </source>
</evidence>
<accession>A0A9N9T0A8</accession>
<evidence type="ECO:0000256" key="11">
    <source>
        <dbReference type="ARBA" id="ARBA00023306"/>
    </source>
</evidence>
<evidence type="ECO:0000256" key="10">
    <source>
        <dbReference type="ARBA" id="ARBA00023242"/>
    </source>
</evidence>
<dbReference type="SUPFAM" id="SSF57716">
    <property type="entry name" value="Glucocorticoid receptor-like (DNA-binding domain)"/>
    <property type="match status" value="2"/>
</dbReference>
<keyword evidence="8 12" id="KW-0238">DNA-binding</keyword>
<feature type="binding site" evidence="13">
    <location>
        <position position="277"/>
    </location>
    <ligand>
        <name>Zn(2+)</name>
        <dbReference type="ChEBI" id="CHEBI:29105"/>
    </ligand>
</feature>